<dbReference type="SUPFAM" id="SSF56112">
    <property type="entry name" value="Protein kinase-like (PK-like)"/>
    <property type="match status" value="1"/>
</dbReference>
<dbReference type="Gene3D" id="1.10.510.10">
    <property type="entry name" value="Transferase(Phosphotransferase) domain 1"/>
    <property type="match status" value="1"/>
</dbReference>
<gene>
    <name evidence="2" type="ORF">GYMLUDRAFT_250193</name>
</gene>
<name>A0A0D0ATD9_9AGAR</name>
<dbReference type="Proteomes" id="UP000053593">
    <property type="component" value="Unassembled WGS sequence"/>
</dbReference>
<dbReference type="InterPro" id="IPR051681">
    <property type="entry name" value="Ser/Thr_Kinases-Pseudokinases"/>
</dbReference>
<proteinExistence type="predicted"/>
<dbReference type="Pfam" id="PF00069">
    <property type="entry name" value="Pkinase"/>
    <property type="match status" value="1"/>
</dbReference>
<evidence type="ECO:0000313" key="3">
    <source>
        <dbReference type="Proteomes" id="UP000053593"/>
    </source>
</evidence>
<dbReference type="AlphaFoldDB" id="A0A0D0ATD9"/>
<dbReference type="EMBL" id="KN834825">
    <property type="protein sequence ID" value="KIK53735.1"/>
    <property type="molecule type" value="Genomic_DNA"/>
</dbReference>
<feature type="domain" description="Protein kinase" evidence="1">
    <location>
        <begin position="32"/>
        <end position="339"/>
    </location>
</feature>
<dbReference type="PANTHER" id="PTHR44329">
    <property type="entry name" value="SERINE/THREONINE-PROTEIN KINASE TNNI3K-RELATED"/>
    <property type="match status" value="1"/>
</dbReference>
<reference evidence="2 3" key="1">
    <citation type="submission" date="2014-04" db="EMBL/GenBank/DDBJ databases">
        <title>Evolutionary Origins and Diversification of the Mycorrhizal Mutualists.</title>
        <authorList>
            <consortium name="DOE Joint Genome Institute"/>
            <consortium name="Mycorrhizal Genomics Consortium"/>
            <person name="Kohler A."/>
            <person name="Kuo A."/>
            <person name="Nagy L.G."/>
            <person name="Floudas D."/>
            <person name="Copeland A."/>
            <person name="Barry K.W."/>
            <person name="Cichocki N."/>
            <person name="Veneault-Fourrey C."/>
            <person name="LaButti K."/>
            <person name="Lindquist E.A."/>
            <person name="Lipzen A."/>
            <person name="Lundell T."/>
            <person name="Morin E."/>
            <person name="Murat C."/>
            <person name="Riley R."/>
            <person name="Ohm R."/>
            <person name="Sun H."/>
            <person name="Tunlid A."/>
            <person name="Henrissat B."/>
            <person name="Grigoriev I.V."/>
            <person name="Hibbett D.S."/>
            <person name="Martin F."/>
        </authorList>
    </citation>
    <scope>NUCLEOTIDE SEQUENCE [LARGE SCALE GENOMIC DNA]</scope>
    <source>
        <strain evidence="2 3">FD-317 M1</strain>
    </source>
</reference>
<evidence type="ECO:0000259" key="1">
    <source>
        <dbReference type="PROSITE" id="PS50011"/>
    </source>
</evidence>
<dbReference type="PROSITE" id="PS50011">
    <property type="entry name" value="PROTEIN_KINASE_DOM"/>
    <property type="match status" value="1"/>
</dbReference>
<evidence type="ECO:0000313" key="2">
    <source>
        <dbReference type="EMBL" id="KIK53735.1"/>
    </source>
</evidence>
<feature type="non-terminal residue" evidence="2">
    <location>
        <position position="641"/>
    </location>
</feature>
<organism evidence="2 3">
    <name type="scientific">Collybiopsis luxurians FD-317 M1</name>
    <dbReference type="NCBI Taxonomy" id="944289"/>
    <lineage>
        <taxon>Eukaryota</taxon>
        <taxon>Fungi</taxon>
        <taxon>Dikarya</taxon>
        <taxon>Basidiomycota</taxon>
        <taxon>Agaricomycotina</taxon>
        <taxon>Agaricomycetes</taxon>
        <taxon>Agaricomycetidae</taxon>
        <taxon>Agaricales</taxon>
        <taxon>Marasmiineae</taxon>
        <taxon>Omphalotaceae</taxon>
        <taxon>Collybiopsis</taxon>
        <taxon>Collybiopsis luxurians</taxon>
    </lineage>
</organism>
<dbReference type="InterPro" id="IPR000719">
    <property type="entry name" value="Prot_kinase_dom"/>
</dbReference>
<dbReference type="InterPro" id="IPR011009">
    <property type="entry name" value="Kinase-like_dom_sf"/>
</dbReference>
<sequence length="641" mass="71433">MSSSTSSDWLSTSFATSSEVQDDNDSDAMSSLLQALSIGAGSTSESATHFSGQLATLVTLVTGLEQSLHDGGPLFLDPHVSFTHHQPLGSGGSFRVDKSYGERLEIADIRDTGSIARTYSISPEHRPAFGPQLGSGGGYAVQLSSFESLSFEVKKKLCWDVAKGISILHACGVIHGDLKHEKILIYPNPIPEAPVKYVARISDFGGSVMGLGTDGRSASLPAPAKLWSAPEIDGTPVMTEANLKLTDVYALGLLVWRTFLDGRNPYSRLHELNGEEPYTESQIHNFKCSNTLLELAKESVLYLEPVLDSDRTELLHSIFEKSLQFTPSLRDLTFIIATLQVNQVSEVQGVLQQARERNDRHNQTFGNMKPGWHAITLDSLGVYLAKSNSTTGDYDFQQHGPGFQPILRPPPHDKFSFDPQRLKTILSWETQSGIVRDLEFAALSPNSPSAATLQITPVFAAFYLFKCYCYEFGTIFDPEKACYWLRFAASCENDCEECYLARAWCWRVHNAFNVPLDIPAPKLYDWMYYAIIHGHRKCITESVELMDRVPYEAFTRAQSEKAFTFARYTLSTERGGVGQAFFEGYKLRRRYDMSSENFQENLAREIQEEMTLRGVNSVDDIYVNHRGDGLLHMAAALGKLK</sequence>
<dbReference type="SMART" id="SM00220">
    <property type="entry name" value="S_TKc"/>
    <property type="match status" value="1"/>
</dbReference>
<keyword evidence="3" id="KW-1185">Reference proteome</keyword>
<dbReference type="HOGENOM" id="CLU_427367_0_0_1"/>
<accession>A0A0D0ATD9</accession>
<protein>
    <recommendedName>
        <fullName evidence="1">Protein kinase domain-containing protein</fullName>
    </recommendedName>
</protein>
<dbReference type="GO" id="GO:0004674">
    <property type="term" value="F:protein serine/threonine kinase activity"/>
    <property type="evidence" value="ECO:0007669"/>
    <property type="project" value="TreeGrafter"/>
</dbReference>
<dbReference type="OrthoDB" id="626167at2759"/>
<dbReference type="GO" id="GO:0005524">
    <property type="term" value="F:ATP binding"/>
    <property type="evidence" value="ECO:0007669"/>
    <property type="project" value="InterPro"/>
</dbReference>